<organism evidence="7 8">
    <name type="scientific">Carbonactinospora thermoautotrophica</name>
    <dbReference type="NCBI Taxonomy" id="1469144"/>
    <lineage>
        <taxon>Bacteria</taxon>
        <taxon>Bacillati</taxon>
        <taxon>Actinomycetota</taxon>
        <taxon>Actinomycetes</taxon>
        <taxon>Kitasatosporales</taxon>
        <taxon>Carbonactinosporaceae</taxon>
        <taxon>Carbonactinospora</taxon>
    </lineage>
</organism>
<dbReference type="InterPro" id="IPR013815">
    <property type="entry name" value="ATP_grasp_subdomain_1"/>
</dbReference>
<dbReference type="Pfam" id="PF18130">
    <property type="entry name" value="ATPgrasp_N"/>
    <property type="match status" value="1"/>
</dbReference>
<dbReference type="InterPro" id="IPR011761">
    <property type="entry name" value="ATP-grasp"/>
</dbReference>
<proteinExistence type="predicted"/>
<dbReference type="Proteomes" id="UP000070659">
    <property type="component" value="Unassembled WGS sequence"/>
</dbReference>
<dbReference type="Gene3D" id="3.30.1490.20">
    <property type="entry name" value="ATP-grasp fold, A domain"/>
    <property type="match status" value="1"/>
</dbReference>
<sequence length="416" mass="44435">MTIALLEALTFGLGRLVDAASQAGHRLCLLTSDRSIYAHELRRLRPDRLDVLDVDTGDVSACETALRRIPDLAGIISSTDTWALPGAELAARLGLPGPDIDTVRTLRDKGAVRALLHRRGLSRATAIPTAPTLAEAERVATAIGFPLVLKDSAGTSSRAVWLIRDEHELGRAVREAQQTTLNGHLIAEPFFAGPVYSAETLTWQGRTRLLGVLSRQLSPEPLRREEAASFPVAFPPDERAALERWITRVLAAAGYRQGFAHTEFVLTTQGPEVVEINGRIGGALVGEALCRSLDTNVYTAMISMALGEHPTLLDDHLGSGPAVAFVLIYAPRPGTLTGWSGLDRLSTLPGNPEWFPTSTPGDRFEHLSDQRGCTGIVLTEGPTAELAMHRALSAAGGITPVIHPAPAQLPATAAVP</sequence>
<dbReference type="GO" id="GO:0005524">
    <property type="term" value="F:ATP binding"/>
    <property type="evidence" value="ECO:0007669"/>
    <property type="project" value="UniProtKB-UniRule"/>
</dbReference>
<dbReference type="SUPFAM" id="SSF56059">
    <property type="entry name" value="Glutathione synthetase ATP-binding domain-like"/>
    <property type="match status" value="1"/>
</dbReference>
<evidence type="ECO:0000256" key="2">
    <source>
        <dbReference type="ARBA" id="ARBA00022741"/>
    </source>
</evidence>
<dbReference type="PANTHER" id="PTHR43585:SF2">
    <property type="entry name" value="ATP-GRASP ENZYME FSQD"/>
    <property type="match status" value="1"/>
</dbReference>
<dbReference type="Pfam" id="PF18603">
    <property type="entry name" value="LAL_C2"/>
    <property type="match status" value="1"/>
</dbReference>
<evidence type="ECO:0000313" key="7">
    <source>
        <dbReference type="EMBL" id="KWX06787.1"/>
    </source>
</evidence>
<dbReference type="Proteomes" id="UP000070598">
    <property type="component" value="Unassembled WGS sequence"/>
</dbReference>
<evidence type="ECO:0000313" key="8">
    <source>
        <dbReference type="Proteomes" id="UP000070598"/>
    </source>
</evidence>
<gene>
    <name evidence="6" type="ORF">TH66_02610</name>
    <name evidence="7" type="ORF">TR74_20905</name>
</gene>
<reference evidence="7 9" key="2">
    <citation type="submission" date="2015-02" db="EMBL/GenBank/DDBJ databases">
        <title>Physiological reanalysis, assessment of diazotrophy, and genome sequences of multiple isolates of Streptomyces thermoautotrophicus.</title>
        <authorList>
            <person name="MacKellar D.C."/>
            <person name="Lieber L."/>
            <person name="Norman J."/>
            <person name="Bolger A."/>
            <person name="Tobin C."/>
            <person name="Murray J.W."/>
            <person name="Prell J."/>
        </authorList>
    </citation>
    <scope>NUCLEOTIDE SEQUENCE [LARGE SCALE GENOMIC DNA]</scope>
    <source>
        <strain evidence="7 9">UBT1</strain>
    </source>
</reference>
<dbReference type="Gene3D" id="3.30.470.20">
    <property type="entry name" value="ATP-grasp fold, B domain"/>
    <property type="match status" value="1"/>
</dbReference>
<dbReference type="EMBL" id="JYIJ01000011">
    <property type="protein sequence ID" value="KWX05569.1"/>
    <property type="molecule type" value="Genomic_DNA"/>
</dbReference>
<dbReference type="GO" id="GO:0016829">
    <property type="term" value="F:lyase activity"/>
    <property type="evidence" value="ECO:0007669"/>
    <property type="project" value="UniProtKB-KW"/>
</dbReference>
<keyword evidence="2 4" id="KW-0547">Nucleotide-binding</keyword>
<feature type="domain" description="ATP-grasp" evidence="5">
    <location>
        <begin position="113"/>
        <end position="306"/>
    </location>
</feature>
<dbReference type="Gene3D" id="3.40.50.20">
    <property type="match status" value="1"/>
</dbReference>
<dbReference type="InterPro" id="IPR040570">
    <property type="entry name" value="LAL_C2"/>
</dbReference>
<dbReference type="AlphaFoldDB" id="A0A132NA06"/>
<dbReference type="RefSeq" id="WP_067068269.1">
    <property type="nucleotide sequence ID" value="NZ_CP171739.1"/>
</dbReference>
<evidence type="ECO:0000259" key="5">
    <source>
        <dbReference type="PROSITE" id="PS50975"/>
    </source>
</evidence>
<dbReference type="Pfam" id="PF13535">
    <property type="entry name" value="ATP-grasp_4"/>
    <property type="match status" value="1"/>
</dbReference>
<evidence type="ECO:0000313" key="9">
    <source>
        <dbReference type="Proteomes" id="UP000070659"/>
    </source>
</evidence>
<evidence type="ECO:0000256" key="1">
    <source>
        <dbReference type="ARBA" id="ARBA00022598"/>
    </source>
</evidence>
<dbReference type="InterPro" id="IPR041472">
    <property type="entry name" value="BL00235/CARNS1_N"/>
</dbReference>
<evidence type="ECO:0000313" key="6">
    <source>
        <dbReference type="EMBL" id="KWX05569.1"/>
    </source>
</evidence>
<dbReference type="EMBL" id="JYIK01001088">
    <property type="protein sequence ID" value="KWX06787.1"/>
    <property type="molecule type" value="Genomic_DNA"/>
</dbReference>
<dbReference type="PROSITE" id="PS50975">
    <property type="entry name" value="ATP_GRASP"/>
    <property type="match status" value="1"/>
</dbReference>
<evidence type="ECO:0000256" key="4">
    <source>
        <dbReference type="PROSITE-ProRule" id="PRU00409"/>
    </source>
</evidence>
<dbReference type="GO" id="GO:0046872">
    <property type="term" value="F:metal ion binding"/>
    <property type="evidence" value="ECO:0007669"/>
    <property type="project" value="InterPro"/>
</dbReference>
<dbReference type="PANTHER" id="PTHR43585">
    <property type="entry name" value="FUMIPYRROLE BIOSYNTHESIS PROTEIN C"/>
    <property type="match status" value="1"/>
</dbReference>
<keyword evidence="3 4" id="KW-0067">ATP-binding</keyword>
<name>A0A132NA06_9ACTN</name>
<comment type="caution">
    <text evidence="7">The sequence shown here is derived from an EMBL/GenBank/DDBJ whole genome shotgun (WGS) entry which is preliminary data.</text>
</comment>
<dbReference type="GO" id="GO:0016874">
    <property type="term" value="F:ligase activity"/>
    <property type="evidence" value="ECO:0007669"/>
    <property type="project" value="UniProtKB-KW"/>
</dbReference>
<keyword evidence="1" id="KW-0436">Ligase</keyword>
<reference evidence="8" key="1">
    <citation type="submission" date="2015-02" db="EMBL/GenBank/DDBJ databases">
        <title>Physiological reanalysis, assessment of diazotrophy, and genome sequences of multiple isolates of Streptomyces thermoautotrophicus.</title>
        <authorList>
            <person name="MacKellar D.C."/>
            <person name="Lieber L."/>
            <person name="Norman J."/>
            <person name="Bolger A."/>
            <person name="Tobin C."/>
            <person name="Murray J.W."/>
            <person name="Friesen M."/>
            <person name="Prell J."/>
        </authorList>
    </citation>
    <scope>NUCLEOTIDE SEQUENCE [LARGE SCALE GENOMIC DNA]</scope>
    <source>
        <strain evidence="8">UBT1</strain>
    </source>
</reference>
<accession>A0A132NA06</accession>
<dbReference type="InterPro" id="IPR052032">
    <property type="entry name" value="ATP-dep_AA_Ligase"/>
</dbReference>
<evidence type="ECO:0000256" key="3">
    <source>
        <dbReference type="ARBA" id="ARBA00022840"/>
    </source>
</evidence>
<dbReference type="PATRIC" id="fig|1469144.8.peg.5168"/>
<protein>
    <submittedName>
        <fullName evidence="7">Argininosuccinate lyase</fullName>
    </submittedName>
</protein>
<keyword evidence="7" id="KW-0456">Lyase</keyword>